<dbReference type="NCBIfam" id="TIGR00010">
    <property type="entry name" value="YchF/TatD family DNA exonuclease"/>
    <property type="match status" value="1"/>
</dbReference>
<dbReference type="InterPro" id="IPR018228">
    <property type="entry name" value="DNase_TatD-rel_CS"/>
</dbReference>
<dbReference type="Gene3D" id="3.20.20.140">
    <property type="entry name" value="Metal-dependent hydrolases"/>
    <property type="match status" value="1"/>
</dbReference>
<dbReference type="InterPro" id="IPR015991">
    <property type="entry name" value="TatD/YcfH-like"/>
</dbReference>
<keyword evidence="2" id="KW-0378">Hydrolase</keyword>
<dbReference type="CDD" id="cd01310">
    <property type="entry name" value="TatD_DNAse"/>
    <property type="match status" value="1"/>
</dbReference>
<dbReference type="Pfam" id="PF01026">
    <property type="entry name" value="TatD_DNase"/>
    <property type="match status" value="1"/>
</dbReference>
<feature type="binding site" evidence="3">
    <location>
        <position position="9"/>
    </location>
    <ligand>
        <name>a divalent metal cation</name>
        <dbReference type="ChEBI" id="CHEBI:60240"/>
        <label>1</label>
    </ligand>
</feature>
<dbReference type="Proteomes" id="UP000007473">
    <property type="component" value="Chromosome"/>
</dbReference>
<feature type="binding site" evidence="3">
    <location>
        <position position="127"/>
    </location>
    <ligand>
        <name>a divalent metal cation</name>
        <dbReference type="ChEBI" id="CHEBI:60240"/>
        <label>2</label>
    </ligand>
</feature>
<dbReference type="InterPro" id="IPR001130">
    <property type="entry name" value="TatD-like"/>
</dbReference>
<dbReference type="GO" id="GO:0016788">
    <property type="term" value="F:hydrolase activity, acting on ester bonds"/>
    <property type="evidence" value="ECO:0007669"/>
    <property type="project" value="InterPro"/>
</dbReference>
<dbReference type="PIRSF" id="PIRSF005902">
    <property type="entry name" value="DNase_TatD"/>
    <property type="match status" value="1"/>
</dbReference>
<organism evidence="4 5">
    <name type="scientific">Mycoplasmopsis fermentans (strain M64)</name>
    <name type="common">Mycoplasma fermentans</name>
    <dbReference type="NCBI Taxonomy" id="943945"/>
    <lineage>
        <taxon>Bacteria</taxon>
        <taxon>Bacillati</taxon>
        <taxon>Mycoplasmatota</taxon>
        <taxon>Mycoplasmoidales</taxon>
        <taxon>Metamycoplasmataceae</taxon>
        <taxon>Mycoplasmopsis</taxon>
    </lineage>
</organism>
<feature type="binding site" evidence="3">
    <location>
        <position position="11"/>
    </location>
    <ligand>
        <name>a divalent metal cation</name>
        <dbReference type="ChEBI" id="CHEBI:60240"/>
        <label>1</label>
    </ligand>
</feature>
<keyword evidence="1 3" id="KW-0479">Metal-binding</keyword>
<dbReference type="PROSITE" id="PS01091">
    <property type="entry name" value="TATD_3"/>
    <property type="match status" value="1"/>
</dbReference>
<sequence length="257" mass="29752">MSIKYIDAHTHPLKEYYDDNYHVIERAHAKGLVALLITGCNEQENEEVIKIAKNFSYTFPVIGIHPNECHGKVDGEIIEKQLDDSVVAIGEIGLDYFYTPEKKDIQIESLHAQIQVAKKHNLPVVIHMRDAYEDLYEIIKQYYKDVVFMIHTYSGNLYWAKKFYELGCYFSFSGVATYKNGTETIEVLDWLPIDRILTETDAPFLSPAHKRGELNYPNYVIQTTHFIAGIKKIPIEKFTDQILKNAKDLFKINVSRK</sequence>
<name>A0AB32XCQ3_MYCFM</name>
<dbReference type="GO" id="GO:0046872">
    <property type="term" value="F:metal ion binding"/>
    <property type="evidence" value="ECO:0007669"/>
    <property type="project" value="UniProtKB-KW"/>
</dbReference>
<feature type="binding site" evidence="3">
    <location>
        <position position="151"/>
    </location>
    <ligand>
        <name>a divalent metal cation</name>
        <dbReference type="ChEBI" id="CHEBI:60240"/>
        <label>2</label>
    </ligand>
</feature>
<dbReference type="EMBL" id="CP002458">
    <property type="protein sequence ID" value="ADV34885.1"/>
    <property type="molecule type" value="Genomic_DNA"/>
</dbReference>
<dbReference type="SUPFAM" id="SSF51556">
    <property type="entry name" value="Metallo-dependent hydrolases"/>
    <property type="match status" value="1"/>
</dbReference>
<dbReference type="AlphaFoldDB" id="A0AB32XCQ3"/>
<dbReference type="GO" id="GO:0005829">
    <property type="term" value="C:cytosol"/>
    <property type="evidence" value="ECO:0007669"/>
    <property type="project" value="TreeGrafter"/>
</dbReference>
<dbReference type="PANTHER" id="PTHR46124">
    <property type="entry name" value="D-AMINOACYL-TRNA DEACYLASE"/>
    <property type="match status" value="1"/>
</dbReference>
<proteinExistence type="predicted"/>
<reference evidence="4 5" key="1">
    <citation type="journal article" date="2011" name="J. Bacteriol.">
        <title>Genome sequence of the repetitive-sequence-rich Mycoplasma fermentans strain M64.</title>
        <authorList>
            <person name="Shu H.W."/>
            <person name="Liu T.T."/>
            <person name="Chang H.Y."/>
            <person name="Liu Y.M."/>
            <person name="Wu K.M."/>
            <person name="Shu H.Y."/>
            <person name="Tsai S.F."/>
            <person name="Hsiao K.J."/>
            <person name="Hu W.S."/>
            <person name="Ng W.V."/>
        </authorList>
    </citation>
    <scope>NUCLEOTIDE SEQUENCE [LARGE SCALE GENOMIC DNA]</scope>
    <source>
        <strain evidence="4 5">M64</strain>
    </source>
</reference>
<dbReference type="FunFam" id="3.20.20.140:FF:000005">
    <property type="entry name" value="TatD family hydrolase"/>
    <property type="match status" value="1"/>
</dbReference>
<protein>
    <submittedName>
        <fullName evidence="4">Mg-dependent DNAse</fullName>
    </submittedName>
</protein>
<gene>
    <name evidence="4" type="primary">tatD</name>
    <name evidence="4" type="ordered locus">MfeM64YM_0890</name>
</gene>
<dbReference type="PROSITE" id="PS01090">
    <property type="entry name" value="TATD_2"/>
    <property type="match status" value="1"/>
</dbReference>
<accession>A0AB32XCQ3</accession>
<dbReference type="KEGG" id="mfm:MfeM64YM_0890"/>
<evidence type="ECO:0000256" key="2">
    <source>
        <dbReference type="ARBA" id="ARBA00022801"/>
    </source>
</evidence>
<dbReference type="GO" id="GO:0004536">
    <property type="term" value="F:DNA nuclease activity"/>
    <property type="evidence" value="ECO:0007669"/>
    <property type="project" value="InterPro"/>
</dbReference>
<feature type="binding site" evidence="3">
    <location>
        <position position="91"/>
    </location>
    <ligand>
        <name>a divalent metal cation</name>
        <dbReference type="ChEBI" id="CHEBI:60240"/>
        <label>1</label>
    </ligand>
</feature>
<feature type="binding site" evidence="3">
    <location>
        <position position="201"/>
    </location>
    <ligand>
        <name>a divalent metal cation</name>
        <dbReference type="ChEBI" id="CHEBI:60240"/>
        <label>1</label>
    </ligand>
</feature>
<evidence type="ECO:0000313" key="5">
    <source>
        <dbReference type="Proteomes" id="UP000007473"/>
    </source>
</evidence>
<dbReference type="RefSeq" id="WP_013354929.1">
    <property type="nucleotide sequence ID" value="NC_014921.1"/>
</dbReference>
<evidence type="ECO:0000256" key="3">
    <source>
        <dbReference type="PIRSR" id="PIRSR005902-1"/>
    </source>
</evidence>
<dbReference type="InterPro" id="IPR032466">
    <property type="entry name" value="Metal_Hydrolase"/>
</dbReference>
<evidence type="ECO:0000313" key="4">
    <source>
        <dbReference type="EMBL" id="ADV34885.1"/>
    </source>
</evidence>
<dbReference type="PANTHER" id="PTHR46124:SF2">
    <property type="entry name" value="D-AMINOACYL-TRNA DEACYLASE"/>
    <property type="match status" value="1"/>
</dbReference>
<evidence type="ECO:0000256" key="1">
    <source>
        <dbReference type="ARBA" id="ARBA00022723"/>
    </source>
</evidence>